<dbReference type="SUPFAM" id="SSF109998">
    <property type="entry name" value="Triger factor/SurA peptide-binding domain-like"/>
    <property type="match status" value="1"/>
</dbReference>
<dbReference type="Gene3D" id="1.10.3120.10">
    <property type="entry name" value="Trigger factor, C-terminal domain"/>
    <property type="match status" value="1"/>
</dbReference>
<dbReference type="EC" id="5.2.1.8" evidence="3 11"/>
<evidence type="ECO:0000313" key="16">
    <source>
        <dbReference type="EMBL" id="KTR85802.1"/>
    </source>
</evidence>
<evidence type="ECO:0000256" key="1">
    <source>
        <dbReference type="ARBA" id="ARBA00000971"/>
    </source>
</evidence>
<dbReference type="GO" id="GO:0051301">
    <property type="term" value="P:cell division"/>
    <property type="evidence" value="ECO:0007669"/>
    <property type="project" value="UniProtKB-KW"/>
</dbReference>
<keyword evidence="6 11" id="KW-0697">Rotamase</keyword>
<dbReference type="OrthoDB" id="9767721at2"/>
<dbReference type="GO" id="GO:0043022">
    <property type="term" value="F:ribosome binding"/>
    <property type="evidence" value="ECO:0007669"/>
    <property type="project" value="TreeGrafter"/>
</dbReference>
<evidence type="ECO:0000256" key="4">
    <source>
        <dbReference type="ARBA" id="ARBA00016902"/>
    </source>
</evidence>
<comment type="subcellular location">
    <subcellularLocation>
        <location evidence="11">Cytoplasm</location>
    </subcellularLocation>
    <text evidence="11">About half TF is bound to the ribosome near the polypeptide exit tunnel while the other half is free in the cytoplasm.</text>
</comment>
<dbReference type="Pfam" id="PF00254">
    <property type="entry name" value="FKBP_C"/>
    <property type="match status" value="1"/>
</dbReference>
<dbReference type="GO" id="GO:0003755">
    <property type="term" value="F:peptidyl-prolyl cis-trans isomerase activity"/>
    <property type="evidence" value="ECO:0007669"/>
    <property type="project" value="UniProtKB-UniRule"/>
</dbReference>
<feature type="compositionally biased region" description="Low complexity" evidence="14">
    <location>
        <begin position="467"/>
        <end position="479"/>
    </location>
</feature>
<evidence type="ECO:0000256" key="7">
    <source>
        <dbReference type="ARBA" id="ARBA00023186"/>
    </source>
</evidence>
<reference evidence="16 17" key="1">
    <citation type="journal article" date="2016" name="Front. Microbiol.">
        <title>Genomic Resource of Rice Seed Associated Bacteria.</title>
        <authorList>
            <person name="Midha S."/>
            <person name="Bansal K."/>
            <person name="Sharma S."/>
            <person name="Kumar N."/>
            <person name="Patil P.P."/>
            <person name="Chaudhry V."/>
            <person name="Patil P.B."/>
        </authorList>
    </citation>
    <scope>NUCLEOTIDE SEQUENCE [LARGE SCALE GENOMIC DNA]</scope>
    <source>
        <strain evidence="16 17">NS354</strain>
    </source>
</reference>
<feature type="compositionally biased region" description="Basic and acidic residues" evidence="14">
    <location>
        <begin position="505"/>
        <end position="514"/>
    </location>
</feature>
<dbReference type="Gene3D" id="3.10.50.40">
    <property type="match status" value="1"/>
</dbReference>
<proteinExistence type="inferred from homology"/>
<feature type="compositionally biased region" description="Low complexity" evidence="14">
    <location>
        <begin position="489"/>
        <end position="500"/>
    </location>
</feature>
<evidence type="ECO:0000256" key="8">
    <source>
        <dbReference type="ARBA" id="ARBA00023235"/>
    </source>
</evidence>
<feature type="compositionally biased region" description="Acidic residues" evidence="14">
    <location>
        <begin position="426"/>
        <end position="441"/>
    </location>
</feature>
<name>A0A147EMU4_9MICO</name>
<dbReference type="InterPro" id="IPR046357">
    <property type="entry name" value="PPIase_dom_sf"/>
</dbReference>
<evidence type="ECO:0000256" key="12">
    <source>
        <dbReference type="PROSITE-ProRule" id="PRU00277"/>
    </source>
</evidence>
<dbReference type="InterPro" id="IPR001179">
    <property type="entry name" value="PPIase_FKBP_dom"/>
</dbReference>
<evidence type="ECO:0000256" key="10">
    <source>
        <dbReference type="ARBA" id="ARBA00029986"/>
    </source>
</evidence>
<dbReference type="InterPro" id="IPR037041">
    <property type="entry name" value="Trigger_fac_C_sf"/>
</dbReference>
<gene>
    <name evidence="11" type="primary">tig</name>
    <name evidence="16" type="ORF">NS354_07615</name>
</gene>
<comment type="catalytic activity">
    <reaction evidence="1 11 12">
        <text>[protein]-peptidylproline (omega=180) = [protein]-peptidylproline (omega=0)</text>
        <dbReference type="Rhea" id="RHEA:16237"/>
        <dbReference type="Rhea" id="RHEA-COMP:10747"/>
        <dbReference type="Rhea" id="RHEA-COMP:10748"/>
        <dbReference type="ChEBI" id="CHEBI:83833"/>
        <dbReference type="ChEBI" id="CHEBI:83834"/>
        <dbReference type="EC" id="5.2.1.8"/>
    </reaction>
</comment>
<dbReference type="PANTHER" id="PTHR30560:SF3">
    <property type="entry name" value="TRIGGER FACTOR-LIKE PROTEIN TIG, CHLOROPLASTIC"/>
    <property type="match status" value="1"/>
</dbReference>
<dbReference type="Gene3D" id="3.30.70.1050">
    <property type="entry name" value="Trigger factor ribosome-binding domain"/>
    <property type="match status" value="1"/>
</dbReference>
<dbReference type="PATRIC" id="fig|1079994.3.peg.1696"/>
<evidence type="ECO:0000259" key="15">
    <source>
        <dbReference type="PROSITE" id="PS50059"/>
    </source>
</evidence>
<evidence type="ECO:0000256" key="14">
    <source>
        <dbReference type="SAM" id="MobiDB-lite"/>
    </source>
</evidence>
<dbReference type="InterPro" id="IPR005215">
    <property type="entry name" value="Trig_fac"/>
</dbReference>
<dbReference type="Proteomes" id="UP000070810">
    <property type="component" value="Unassembled WGS sequence"/>
</dbReference>
<keyword evidence="5 11" id="KW-0132">Cell division</keyword>
<dbReference type="InterPro" id="IPR008880">
    <property type="entry name" value="Trigger_fac_C"/>
</dbReference>
<keyword evidence="17" id="KW-1185">Reference proteome</keyword>
<evidence type="ECO:0000256" key="5">
    <source>
        <dbReference type="ARBA" id="ARBA00022618"/>
    </source>
</evidence>
<sequence>MPKTTAEKLTPTRAKLSVEVTLDELEPYLKRAYQTISEQVSVPGFRKGKVPAPIIDQRVGREAVIQEAVNSSLDDFYQAALAEADERPMGRPTADVEQWPEAKDPKSTLVLAFEVEVRPDFTLPKYAGLKLTVDNVDVDDDAVEAELTKLRERFGTLVTVDRPAKTGDFVELDLTATIDGTEVDQASGVSYEVGAGNLLAGTDEAVETLTAGETTTFTSQLLGGEHEGRDAEVELTLTAVKERELPEADDEFAQLASEFDTIAELRESLKDQAAKAAVFAQGQQARDLFTATLIEQAGIPVSEELVEEEVHRHLESEGRLEDDEHRAEVRKSSEEQIQLQLLLDAIVEAEGVTPTQNELSQYIFQSAQQYGMEPTQFLQAISQGNQMGIILGEVTRNKALAVALSQAEVVDQDGNAVDLSEFTAVDSDEDAETEGADEAAGEDAASAQPAEAEAPAAKKAAAKKSSAKQTEASSDSAAADDADAKKAARSAAAKKAAATRAAKKAAAEAEEAGK</sequence>
<evidence type="ECO:0000256" key="2">
    <source>
        <dbReference type="ARBA" id="ARBA00005464"/>
    </source>
</evidence>
<evidence type="ECO:0000313" key="17">
    <source>
        <dbReference type="Proteomes" id="UP000070810"/>
    </source>
</evidence>
<dbReference type="GO" id="GO:0005737">
    <property type="term" value="C:cytoplasm"/>
    <property type="evidence" value="ECO:0007669"/>
    <property type="project" value="UniProtKB-SubCell"/>
</dbReference>
<dbReference type="Pfam" id="PF05698">
    <property type="entry name" value="Trigger_C"/>
    <property type="match status" value="1"/>
</dbReference>
<feature type="region of interest" description="Disordered" evidence="14">
    <location>
        <begin position="421"/>
        <end position="514"/>
    </location>
</feature>
<dbReference type="InterPro" id="IPR036611">
    <property type="entry name" value="Trigger_fac_ribosome-bd_sf"/>
</dbReference>
<dbReference type="AlphaFoldDB" id="A0A147EMU4"/>
<dbReference type="NCBIfam" id="TIGR00115">
    <property type="entry name" value="tig"/>
    <property type="match status" value="1"/>
</dbReference>
<dbReference type="GO" id="GO:0043335">
    <property type="term" value="P:protein unfolding"/>
    <property type="evidence" value="ECO:0007669"/>
    <property type="project" value="TreeGrafter"/>
</dbReference>
<dbReference type="GO" id="GO:0051083">
    <property type="term" value="P:'de novo' cotranslational protein folding"/>
    <property type="evidence" value="ECO:0007669"/>
    <property type="project" value="TreeGrafter"/>
</dbReference>
<evidence type="ECO:0000256" key="13">
    <source>
        <dbReference type="RuleBase" id="RU003914"/>
    </source>
</evidence>
<dbReference type="EMBL" id="LDRK01000040">
    <property type="protein sequence ID" value="KTR85802.1"/>
    <property type="molecule type" value="Genomic_DNA"/>
</dbReference>
<comment type="function">
    <text evidence="11">Involved in protein export. Acts as a chaperone by maintaining the newly synthesized protein in an open conformation. Functions as a peptidyl-prolyl cis-trans isomerase.</text>
</comment>
<dbReference type="SUPFAM" id="SSF102735">
    <property type="entry name" value="Trigger factor ribosome-binding domain"/>
    <property type="match status" value="1"/>
</dbReference>
<dbReference type="RefSeq" id="WP_058593956.1">
    <property type="nucleotide sequence ID" value="NZ_LDRK01000040.1"/>
</dbReference>
<dbReference type="InterPro" id="IPR027304">
    <property type="entry name" value="Trigger_fact/SurA_dom_sf"/>
</dbReference>
<dbReference type="Pfam" id="PF05697">
    <property type="entry name" value="Trigger_N"/>
    <property type="match status" value="1"/>
</dbReference>
<comment type="similarity">
    <text evidence="2 11 13">Belongs to the FKBP-type PPIase family. Tig subfamily.</text>
</comment>
<comment type="domain">
    <text evidence="11">Consists of 3 domains; the N-terminus binds the ribosome, the middle domain has PPIase activity, while the C-terminus has intrinsic chaperone activity on its own.</text>
</comment>
<organism evidence="16 17">
    <name type="scientific">Leucobacter chromiiresistens</name>
    <dbReference type="NCBI Taxonomy" id="1079994"/>
    <lineage>
        <taxon>Bacteria</taxon>
        <taxon>Bacillati</taxon>
        <taxon>Actinomycetota</taxon>
        <taxon>Actinomycetes</taxon>
        <taxon>Micrococcales</taxon>
        <taxon>Microbacteriaceae</taxon>
        <taxon>Leucobacter</taxon>
    </lineage>
</organism>
<feature type="compositionally biased region" description="Low complexity" evidence="14">
    <location>
        <begin position="442"/>
        <end position="459"/>
    </location>
</feature>
<keyword evidence="11" id="KW-0963">Cytoplasm</keyword>
<evidence type="ECO:0000256" key="9">
    <source>
        <dbReference type="ARBA" id="ARBA00023306"/>
    </source>
</evidence>
<accession>A0A147EMU4</accession>
<evidence type="ECO:0000256" key="11">
    <source>
        <dbReference type="HAMAP-Rule" id="MF_00303"/>
    </source>
</evidence>
<dbReference type="PANTHER" id="PTHR30560">
    <property type="entry name" value="TRIGGER FACTOR CHAPERONE AND PEPTIDYL-PROLYL CIS/TRANS ISOMERASE"/>
    <property type="match status" value="1"/>
</dbReference>
<protein>
    <recommendedName>
        <fullName evidence="4 11">Trigger factor</fullName>
        <shortName evidence="11">TF</shortName>
        <ecNumber evidence="3 11">5.2.1.8</ecNumber>
    </recommendedName>
    <alternativeName>
        <fullName evidence="10 11">PPIase</fullName>
    </alternativeName>
</protein>
<feature type="domain" description="PPIase FKBP-type" evidence="15">
    <location>
        <begin position="167"/>
        <end position="218"/>
    </location>
</feature>
<comment type="caution">
    <text evidence="16">The sequence shown here is derived from an EMBL/GenBank/DDBJ whole genome shotgun (WGS) entry which is preliminary data.</text>
</comment>
<dbReference type="SUPFAM" id="SSF54534">
    <property type="entry name" value="FKBP-like"/>
    <property type="match status" value="1"/>
</dbReference>
<keyword evidence="8 11" id="KW-0413">Isomerase</keyword>
<dbReference type="HAMAP" id="MF_00303">
    <property type="entry name" value="Trigger_factor_Tig"/>
    <property type="match status" value="1"/>
</dbReference>
<dbReference type="PROSITE" id="PS50059">
    <property type="entry name" value="FKBP_PPIASE"/>
    <property type="match status" value="1"/>
</dbReference>
<dbReference type="GO" id="GO:0015031">
    <property type="term" value="P:protein transport"/>
    <property type="evidence" value="ECO:0007669"/>
    <property type="project" value="UniProtKB-UniRule"/>
</dbReference>
<dbReference type="InterPro" id="IPR008881">
    <property type="entry name" value="Trigger_fac_ribosome-bd_bac"/>
</dbReference>
<keyword evidence="7 11" id="KW-0143">Chaperone</keyword>
<evidence type="ECO:0000256" key="6">
    <source>
        <dbReference type="ARBA" id="ARBA00023110"/>
    </source>
</evidence>
<dbReference type="GO" id="GO:0044183">
    <property type="term" value="F:protein folding chaperone"/>
    <property type="evidence" value="ECO:0007669"/>
    <property type="project" value="TreeGrafter"/>
</dbReference>
<keyword evidence="9 11" id="KW-0131">Cell cycle</keyword>
<evidence type="ECO:0000256" key="3">
    <source>
        <dbReference type="ARBA" id="ARBA00013194"/>
    </source>
</evidence>